<accession>A0AA88I0F3</accession>
<keyword evidence="2" id="KW-1185">Reference proteome</keyword>
<dbReference type="Proteomes" id="UP001187531">
    <property type="component" value="Unassembled WGS sequence"/>
</dbReference>
<proteinExistence type="predicted"/>
<comment type="caution">
    <text evidence="1">The sequence shown here is derived from an EMBL/GenBank/DDBJ whole genome shotgun (WGS) entry which is preliminary data.</text>
</comment>
<dbReference type="EMBL" id="JAVRJZ010000009">
    <property type="protein sequence ID" value="KAK2719014.1"/>
    <property type="molecule type" value="Genomic_DNA"/>
</dbReference>
<gene>
    <name evidence="1" type="ORF">QYM36_006137</name>
</gene>
<sequence>MNHIKSMLDKMKLYACMDKLKHKIAKLDEQIKLKGGKTTVTLLIFSSRLAHSCDEQGKKLGAIGGEMKPVTWPHFLSNDACCSDQVKFRQPRAGMTNYTQASSGSDNIQSKEQIATVSLSLEAEEV</sequence>
<reference evidence="1" key="1">
    <citation type="submission" date="2023-07" db="EMBL/GenBank/DDBJ databases">
        <title>Chromosome-level genome assembly of Artemia franciscana.</title>
        <authorList>
            <person name="Jo E."/>
        </authorList>
    </citation>
    <scope>NUCLEOTIDE SEQUENCE</scope>
    <source>
        <tissue evidence="1">Whole body</tissue>
    </source>
</reference>
<evidence type="ECO:0000313" key="1">
    <source>
        <dbReference type="EMBL" id="KAK2719014.1"/>
    </source>
</evidence>
<evidence type="ECO:0000313" key="2">
    <source>
        <dbReference type="Proteomes" id="UP001187531"/>
    </source>
</evidence>
<organism evidence="1 2">
    <name type="scientific">Artemia franciscana</name>
    <name type="common">Brine shrimp</name>
    <name type="synonym">Artemia sanfranciscana</name>
    <dbReference type="NCBI Taxonomy" id="6661"/>
    <lineage>
        <taxon>Eukaryota</taxon>
        <taxon>Metazoa</taxon>
        <taxon>Ecdysozoa</taxon>
        <taxon>Arthropoda</taxon>
        <taxon>Crustacea</taxon>
        <taxon>Branchiopoda</taxon>
        <taxon>Anostraca</taxon>
        <taxon>Artemiidae</taxon>
        <taxon>Artemia</taxon>
    </lineage>
</organism>
<name>A0AA88I0F3_ARTSF</name>
<protein>
    <submittedName>
        <fullName evidence="1">Uncharacterized protein</fullName>
    </submittedName>
</protein>
<dbReference type="AlphaFoldDB" id="A0AA88I0F3"/>